<keyword evidence="2" id="KW-1133">Transmembrane helix</keyword>
<proteinExistence type="predicted"/>
<feature type="transmembrane region" description="Helical" evidence="2">
    <location>
        <begin position="6"/>
        <end position="25"/>
    </location>
</feature>
<dbReference type="WBParaSite" id="GPUH_0001469201-mRNA-1">
    <property type="protein sequence ID" value="GPUH_0001469201-mRNA-1"/>
    <property type="gene ID" value="GPUH_0001469201"/>
</dbReference>
<dbReference type="EMBL" id="UYRT01081532">
    <property type="protein sequence ID" value="VDN24580.1"/>
    <property type="molecule type" value="Genomic_DNA"/>
</dbReference>
<reference evidence="5" key="1">
    <citation type="submission" date="2016-06" db="UniProtKB">
        <authorList>
            <consortium name="WormBaseParasite"/>
        </authorList>
    </citation>
    <scope>IDENTIFICATION</scope>
</reference>
<gene>
    <name evidence="3" type="ORF">GPUH_LOCUS14673</name>
</gene>
<evidence type="ECO:0000256" key="2">
    <source>
        <dbReference type="SAM" id="Phobius"/>
    </source>
</evidence>
<keyword evidence="2" id="KW-0472">Membrane</keyword>
<evidence type="ECO:0000256" key="1">
    <source>
        <dbReference type="SAM" id="MobiDB-lite"/>
    </source>
</evidence>
<evidence type="ECO:0000313" key="3">
    <source>
        <dbReference type="EMBL" id="VDN24580.1"/>
    </source>
</evidence>
<keyword evidence="2" id="KW-0812">Transmembrane</keyword>
<accession>A0A183E132</accession>
<dbReference type="AlphaFoldDB" id="A0A183E132"/>
<name>A0A183E132_9BILA</name>
<feature type="region of interest" description="Disordered" evidence="1">
    <location>
        <begin position="35"/>
        <end position="79"/>
    </location>
</feature>
<protein>
    <submittedName>
        <fullName evidence="5">Membrane-associated protein</fullName>
    </submittedName>
</protein>
<organism evidence="5">
    <name type="scientific">Gongylonema pulchrum</name>
    <dbReference type="NCBI Taxonomy" id="637853"/>
    <lineage>
        <taxon>Eukaryota</taxon>
        <taxon>Metazoa</taxon>
        <taxon>Ecdysozoa</taxon>
        <taxon>Nematoda</taxon>
        <taxon>Chromadorea</taxon>
        <taxon>Rhabditida</taxon>
        <taxon>Spirurina</taxon>
        <taxon>Spiruromorpha</taxon>
        <taxon>Spiruroidea</taxon>
        <taxon>Gongylonematidae</taxon>
        <taxon>Gongylonema</taxon>
    </lineage>
</organism>
<evidence type="ECO:0000313" key="5">
    <source>
        <dbReference type="WBParaSite" id="GPUH_0001469201-mRNA-1"/>
    </source>
</evidence>
<reference evidence="3 4" key="2">
    <citation type="submission" date="2018-11" db="EMBL/GenBank/DDBJ databases">
        <authorList>
            <consortium name="Pathogen Informatics"/>
        </authorList>
    </citation>
    <scope>NUCLEOTIDE SEQUENCE [LARGE SCALE GENOMIC DNA]</scope>
</reference>
<keyword evidence="4" id="KW-1185">Reference proteome</keyword>
<dbReference type="OrthoDB" id="5906303at2759"/>
<feature type="compositionally biased region" description="Basic and acidic residues" evidence="1">
    <location>
        <begin position="35"/>
        <end position="46"/>
    </location>
</feature>
<evidence type="ECO:0000313" key="4">
    <source>
        <dbReference type="Proteomes" id="UP000271098"/>
    </source>
</evidence>
<sequence length="125" mass="14234">MVPDLTYKALLLGVLVVALVIAYQLNAYFAKRVDATDDASDSERSARRGVSPVRENDEESSDLDRPSNHVSAGFTHTGRREREMRTVDWVRDARKIYRRFMVLSSLQHHASSLSSVIEFSYLFVL</sequence>
<dbReference type="Proteomes" id="UP000271098">
    <property type="component" value="Unassembled WGS sequence"/>
</dbReference>